<evidence type="ECO:0000259" key="1">
    <source>
        <dbReference type="Pfam" id="PF07929"/>
    </source>
</evidence>
<dbReference type="Pfam" id="PF07929">
    <property type="entry name" value="PRiA4_ORF3"/>
    <property type="match status" value="1"/>
</dbReference>
<accession>A0A7X9XDQ3</accession>
<name>A0A7X9XDQ3_9BACT</name>
<dbReference type="RefSeq" id="WP_169661211.1">
    <property type="nucleotide sequence ID" value="NZ_JABANE010000366.1"/>
</dbReference>
<organism evidence="2 3">
    <name type="scientific">Flammeovirga aprica JL-4</name>
    <dbReference type="NCBI Taxonomy" id="694437"/>
    <lineage>
        <taxon>Bacteria</taxon>
        <taxon>Pseudomonadati</taxon>
        <taxon>Bacteroidota</taxon>
        <taxon>Cytophagia</taxon>
        <taxon>Cytophagales</taxon>
        <taxon>Flammeovirgaceae</taxon>
        <taxon>Flammeovirga</taxon>
    </lineage>
</organism>
<proteinExistence type="predicted"/>
<feature type="non-terminal residue" evidence="2">
    <location>
        <position position="1"/>
    </location>
</feature>
<sequence>GAGKVVFEENMVELDKSDNLKELLLKYHDKLFRNKLGNFEHERELEEKIFTLKIELSNSNPSIYRTIRVNNSMDLDLFSECLLKIMGWGGFHLSMFEYKKEREWVAINEEDYDFMFDDESDDEESDMESPLEDYLLDDFFKDKKSVLKYTYDFGDNWRHLITLQKVEKGQLKHQVECIEGKRATPMEDVGGIFTYEYMLEVLQDKSHEDYENYEGWTDED</sequence>
<dbReference type="Proteomes" id="UP000576082">
    <property type="component" value="Unassembled WGS sequence"/>
</dbReference>
<dbReference type="SUPFAM" id="SSF159941">
    <property type="entry name" value="MM3350-like"/>
    <property type="match status" value="1"/>
</dbReference>
<dbReference type="EMBL" id="JABANE010000366">
    <property type="protein sequence ID" value="NME73092.1"/>
    <property type="molecule type" value="Genomic_DNA"/>
</dbReference>
<dbReference type="InterPro" id="IPR024047">
    <property type="entry name" value="MM3350-like_sf"/>
</dbReference>
<dbReference type="PANTHER" id="PTHR41878">
    <property type="entry name" value="LEXA REPRESSOR-RELATED"/>
    <property type="match status" value="1"/>
</dbReference>
<protein>
    <submittedName>
        <fullName evidence="2">Plasmid pRiA4b ORF-3 family protein</fullName>
    </submittedName>
</protein>
<dbReference type="InterPro" id="IPR012912">
    <property type="entry name" value="Plasmid_pRiA4b_Orf3-like"/>
</dbReference>
<feature type="non-terminal residue" evidence="2">
    <location>
        <position position="220"/>
    </location>
</feature>
<dbReference type="AlphaFoldDB" id="A0A7X9XDQ3"/>
<dbReference type="PANTHER" id="PTHR41878:SF1">
    <property type="entry name" value="TNPR PROTEIN"/>
    <property type="match status" value="1"/>
</dbReference>
<gene>
    <name evidence="2" type="ORF">HHU12_34405</name>
</gene>
<reference evidence="2 3" key="1">
    <citation type="submission" date="2020-04" db="EMBL/GenBank/DDBJ databases">
        <title>Flammeovirga sp. SR4, a novel species isolated from seawater.</title>
        <authorList>
            <person name="Wang X."/>
        </authorList>
    </citation>
    <scope>NUCLEOTIDE SEQUENCE [LARGE SCALE GENOMIC DNA]</scope>
    <source>
        <strain evidence="2 3">ATCC 23126</strain>
    </source>
</reference>
<evidence type="ECO:0000313" key="3">
    <source>
        <dbReference type="Proteomes" id="UP000576082"/>
    </source>
</evidence>
<comment type="caution">
    <text evidence="2">The sequence shown here is derived from an EMBL/GenBank/DDBJ whole genome shotgun (WGS) entry which is preliminary data.</text>
</comment>
<feature type="domain" description="Plasmid pRiA4b Orf3-like" evidence="1">
    <location>
        <begin position="48"/>
        <end position="219"/>
    </location>
</feature>
<dbReference type="Gene3D" id="3.10.290.30">
    <property type="entry name" value="MM3350-like"/>
    <property type="match status" value="1"/>
</dbReference>
<evidence type="ECO:0000313" key="2">
    <source>
        <dbReference type="EMBL" id="NME73092.1"/>
    </source>
</evidence>
<keyword evidence="3" id="KW-1185">Reference proteome</keyword>